<sequence>MASGEELSPAGKMLLEPSMNCYVIATIGLKTRIDPQVIREGLSQTLLKHSRFTSKLAKEGGKIKWIPTRVELEKHIIVPEIDSNIEDPDRFVEDYISHFTKTSLDQSKPLWEVHLLNIKTSNAEAVAIFRIHHSLGDGASLISLLLAVTRKTSDPHALPTVPTQNRDSSHHSSSQFSCFFAIWWGLLLIWHTLVDMLLSLLTIFFIRDTPTPLKGAPGVGLNIKRFVNRTVSMDDIKLVKNQMQTNYRAGVNCLVKDFRKGLIKNEPLMNYKKKDQNNQQKRVDKTNDRKTID</sequence>
<evidence type="ECO:0000256" key="8">
    <source>
        <dbReference type="SAM" id="Phobius"/>
    </source>
</evidence>
<dbReference type="OrthoDB" id="619536at2759"/>
<dbReference type="SUPFAM" id="SSF52777">
    <property type="entry name" value="CoA-dependent acyltransferases"/>
    <property type="match status" value="1"/>
</dbReference>
<evidence type="ECO:0000313" key="11">
    <source>
        <dbReference type="Proteomes" id="UP000000226"/>
    </source>
</evidence>
<name>V7B501_PHAVU</name>
<accession>V7B501</accession>
<keyword evidence="11" id="KW-1185">Reference proteome</keyword>
<evidence type="ECO:0000313" key="10">
    <source>
        <dbReference type="EMBL" id="ESW12982.1"/>
    </source>
</evidence>
<evidence type="ECO:0000256" key="6">
    <source>
        <dbReference type="ARBA" id="ARBA00048109"/>
    </source>
</evidence>
<dbReference type="PANTHER" id="PTHR31650:SF1">
    <property type="entry name" value="WAX ESTER SYNTHASE_DIACYLGLYCEROL ACYLTRANSFERASE 4-RELATED"/>
    <property type="match status" value="1"/>
</dbReference>
<comment type="pathway">
    <text evidence="1">Glycerolipid metabolism; triacylglycerol biosynthesis.</text>
</comment>
<evidence type="ECO:0000256" key="4">
    <source>
        <dbReference type="ARBA" id="ARBA00022679"/>
    </source>
</evidence>
<feature type="compositionally biased region" description="Basic and acidic residues" evidence="7">
    <location>
        <begin position="272"/>
        <end position="293"/>
    </location>
</feature>
<feature type="region of interest" description="Disordered" evidence="7">
    <location>
        <begin position="269"/>
        <end position="293"/>
    </location>
</feature>
<dbReference type="EMBL" id="CM002295">
    <property type="protein sequence ID" value="ESW12982.1"/>
    <property type="molecule type" value="Genomic_DNA"/>
</dbReference>
<protein>
    <recommendedName>
        <fullName evidence="3">diacylglycerol O-acyltransferase</fullName>
        <ecNumber evidence="3">2.3.1.20</ecNumber>
    </recommendedName>
</protein>
<dbReference type="Gene3D" id="3.30.559.10">
    <property type="entry name" value="Chloramphenicol acetyltransferase-like domain"/>
    <property type="match status" value="1"/>
</dbReference>
<dbReference type="PANTHER" id="PTHR31650">
    <property type="entry name" value="O-ACYLTRANSFERASE (WSD1-LIKE) FAMILY PROTEIN"/>
    <property type="match status" value="1"/>
</dbReference>
<feature type="domain" description="O-acyltransferase WSD1-like N-terminal" evidence="9">
    <location>
        <begin position="91"/>
        <end position="170"/>
    </location>
</feature>
<gene>
    <name evidence="10" type="ORF">PHAVU_008G157700g</name>
</gene>
<dbReference type="GO" id="GO:0004144">
    <property type="term" value="F:diacylglycerol O-acyltransferase activity"/>
    <property type="evidence" value="ECO:0007669"/>
    <property type="project" value="UniProtKB-EC"/>
</dbReference>
<keyword evidence="8" id="KW-1133">Transmembrane helix</keyword>
<dbReference type="InterPro" id="IPR023213">
    <property type="entry name" value="CAT-like_dom_sf"/>
</dbReference>
<comment type="pathway">
    <text evidence="2">Lipid metabolism.</text>
</comment>
<evidence type="ECO:0000256" key="7">
    <source>
        <dbReference type="SAM" id="MobiDB-lite"/>
    </source>
</evidence>
<dbReference type="GO" id="GO:0019432">
    <property type="term" value="P:triglyceride biosynthetic process"/>
    <property type="evidence" value="ECO:0007669"/>
    <property type="project" value="UniProtKB-UniPathway"/>
</dbReference>
<comment type="catalytic activity">
    <reaction evidence="6">
        <text>an acyl-CoA + a 1,2-diacyl-sn-glycerol = a triacyl-sn-glycerol + CoA</text>
        <dbReference type="Rhea" id="RHEA:10868"/>
        <dbReference type="ChEBI" id="CHEBI:17815"/>
        <dbReference type="ChEBI" id="CHEBI:57287"/>
        <dbReference type="ChEBI" id="CHEBI:58342"/>
        <dbReference type="ChEBI" id="CHEBI:64615"/>
        <dbReference type="EC" id="2.3.1.20"/>
    </reaction>
</comment>
<dbReference type="InterPro" id="IPR045034">
    <property type="entry name" value="O-acyltransferase_WSD1-like"/>
</dbReference>
<dbReference type="Proteomes" id="UP000000226">
    <property type="component" value="Chromosome 8"/>
</dbReference>
<proteinExistence type="predicted"/>
<dbReference type="Gramene" id="ESW12982">
    <property type="protein sequence ID" value="ESW12982"/>
    <property type="gene ID" value="PHAVU_008G157700g"/>
</dbReference>
<evidence type="ECO:0000256" key="3">
    <source>
        <dbReference type="ARBA" id="ARBA00013244"/>
    </source>
</evidence>
<organism evidence="10 11">
    <name type="scientific">Phaseolus vulgaris</name>
    <name type="common">Kidney bean</name>
    <name type="synonym">French bean</name>
    <dbReference type="NCBI Taxonomy" id="3885"/>
    <lineage>
        <taxon>Eukaryota</taxon>
        <taxon>Viridiplantae</taxon>
        <taxon>Streptophyta</taxon>
        <taxon>Embryophyta</taxon>
        <taxon>Tracheophyta</taxon>
        <taxon>Spermatophyta</taxon>
        <taxon>Magnoliopsida</taxon>
        <taxon>eudicotyledons</taxon>
        <taxon>Gunneridae</taxon>
        <taxon>Pentapetalae</taxon>
        <taxon>rosids</taxon>
        <taxon>fabids</taxon>
        <taxon>Fabales</taxon>
        <taxon>Fabaceae</taxon>
        <taxon>Papilionoideae</taxon>
        <taxon>50 kb inversion clade</taxon>
        <taxon>NPAAA clade</taxon>
        <taxon>indigoferoid/millettioid clade</taxon>
        <taxon>Phaseoleae</taxon>
        <taxon>Phaseolus</taxon>
    </lineage>
</organism>
<evidence type="ECO:0000259" key="9">
    <source>
        <dbReference type="Pfam" id="PF03007"/>
    </source>
</evidence>
<keyword evidence="8" id="KW-0472">Membrane</keyword>
<feature type="transmembrane region" description="Helical" evidence="8">
    <location>
        <begin position="181"/>
        <end position="206"/>
    </location>
</feature>
<dbReference type="Pfam" id="PF03007">
    <property type="entry name" value="WS_DGAT_cat"/>
    <property type="match status" value="1"/>
</dbReference>
<keyword evidence="5" id="KW-0012">Acyltransferase</keyword>
<dbReference type="InterPro" id="IPR004255">
    <property type="entry name" value="O-acyltransferase_WSD1_N"/>
</dbReference>
<keyword evidence="4" id="KW-0808">Transferase</keyword>
<dbReference type="GO" id="GO:0005886">
    <property type="term" value="C:plasma membrane"/>
    <property type="evidence" value="ECO:0007669"/>
    <property type="project" value="TreeGrafter"/>
</dbReference>
<dbReference type="SMR" id="V7B501"/>
<dbReference type="AlphaFoldDB" id="V7B501"/>
<keyword evidence="8" id="KW-0812">Transmembrane</keyword>
<dbReference type="UniPathway" id="UPA00282"/>
<dbReference type="eggNOG" id="ENOG502QTZ2">
    <property type="taxonomic scope" value="Eukaryota"/>
</dbReference>
<dbReference type="OMA" id="DVNTDDH"/>
<dbReference type="EC" id="2.3.1.20" evidence="3"/>
<evidence type="ECO:0000256" key="1">
    <source>
        <dbReference type="ARBA" id="ARBA00004771"/>
    </source>
</evidence>
<reference evidence="11" key="1">
    <citation type="journal article" date="2014" name="Nat. Genet.">
        <title>A reference genome for common bean and genome-wide analysis of dual domestications.</title>
        <authorList>
            <person name="Schmutz J."/>
            <person name="McClean P.E."/>
            <person name="Mamidi S."/>
            <person name="Wu G.A."/>
            <person name="Cannon S.B."/>
            <person name="Grimwood J."/>
            <person name="Jenkins J."/>
            <person name="Shu S."/>
            <person name="Song Q."/>
            <person name="Chavarro C."/>
            <person name="Torres-Torres M."/>
            <person name="Geffroy V."/>
            <person name="Moghaddam S.M."/>
            <person name="Gao D."/>
            <person name="Abernathy B."/>
            <person name="Barry K."/>
            <person name="Blair M."/>
            <person name="Brick M.A."/>
            <person name="Chovatia M."/>
            <person name="Gepts P."/>
            <person name="Goodstein D.M."/>
            <person name="Gonzales M."/>
            <person name="Hellsten U."/>
            <person name="Hyten D.L."/>
            <person name="Jia G."/>
            <person name="Kelly J.D."/>
            <person name="Kudrna D."/>
            <person name="Lee R."/>
            <person name="Richard M.M."/>
            <person name="Miklas P.N."/>
            <person name="Osorno J.M."/>
            <person name="Rodrigues J."/>
            <person name="Thareau V."/>
            <person name="Urrea C.A."/>
            <person name="Wang M."/>
            <person name="Yu Y."/>
            <person name="Zhang M."/>
            <person name="Wing R.A."/>
            <person name="Cregan P.B."/>
            <person name="Rokhsar D.S."/>
            <person name="Jackson S.A."/>
        </authorList>
    </citation>
    <scope>NUCLEOTIDE SEQUENCE [LARGE SCALE GENOMIC DNA]</scope>
    <source>
        <strain evidence="11">cv. G19833</strain>
    </source>
</reference>
<evidence type="ECO:0000256" key="2">
    <source>
        <dbReference type="ARBA" id="ARBA00005189"/>
    </source>
</evidence>
<evidence type="ECO:0000256" key="5">
    <source>
        <dbReference type="ARBA" id="ARBA00023315"/>
    </source>
</evidence>